<evidence type="ECO:0000313" key="4">
    <source>
        <dbReference type="Proteomes" id="UP001597034"/>
    </source>
</evidence>
<feature type="region of interest" description="Disordered" evidence="1">
    <location>
        <begin position="1"/>
        <end position="21"/>
    </location>
</feature>
<comment type="caution">
    <text evidence="3">The sequence shown here is derived from an EMBL/GenBank/DDBJ whole genome shotgun (WGS) entry which is preliminary data.</text>
</comment>
<gene>
    <name evidence="3" type="ORF">ACFSBL_12510</name>
</gene>
<reference evidence="3 4" key="1">
    <citation type="journal article" date="2019" name="Int. J. Syst. Evol. Microbiol.">
        <title>The Global Catalogue of Microorganisms (GCM) 10K type strain sequencing project: providing services to taxonomists for standard genome sequencing and annotation.</title>
        <authorList>
            <consortium name="The Broad Institute Genomics Platform"/>
            <consortium name="The Broad Institute Genome Sequencing Center for Infectious Disease"/>
            <person name="Wu L."/>
            <person name="Ma J."/>
        </authorList>
    </citation>
    <scope>NUCLEOTIDE SEQUENCE [LARGE SCALE GENOMIC DNA]</scope>
    <source>
        <strain evidence="3 4">CGMCC 1.10390</strain>
    </source>
</reference>
<evidence type="ECO:0000313" key="3">
    <source>
        <dbReference type="EMBL" id="MFD1646503.1"/>
    </source>
</evidence>
<feature type="compositionally biased region" description="Acidic residues" evidence="1">
    <location>
        <begin position="1"/>
        <end position="19"/>
    </location>
</feature>
<proteinExistence type="predicted"/>
<feature type="transmembrane region" description="Helical" evidence="2">
    <location>
        <begin position="30"/>
        <end position="48"/>
    </location>
</feature>
<evidence type="ECO:0000256" key="2">
    <source>
        <dbReference type="SAM" id="Phobius"/>
    </source>
</evidence>
<dbReference type="EMBL" id="JBHUDO010000003">
    <property type="protein sequence ID" value="MFD1646503.1"/>
    <property type="molecule type" value="Genomic_DNA"/>
</dbReference>
<protein>
    <recommendedName>
        <fullName evidence="5">CARDB domain-containing protein</fullName>
    </recommendedName>
</protein>
<name>A0ABD6DM46_9EURY</name>
<sequence>MTPDEQSETDASGTDDDTATEIAGGDLLETGIMIVSALLLVGLLGYIASQAIVAPTAAEPTATIDSVEPLPSDSPQGGSIRVTVSLENEGETGLSSVEVVVRCGSVERSLVFTHVPARGHRTGTVICPRGTTPTANIAAWIEA</sequence>
<keyword evidence="2" id="KW-0812">Transmembrane</keyword>
<keyword evidence="4" id="KW-1185">Reference proteome</keyword>
<evidence type="ECO:0000256" key="1">
    <source>
        <dbReference type="SAM" id="MobiDB-lite"/>
    </source>
</evidence>
<keyword evidence="2" id="KW-1133">Transmembrane helix</keyword>
<dbReference type="Proteomes" id="UP001597034">
    <property type="component" value="Unassembled WGS sequence"/>
</dbReference>
<dbReference type="RefSeq" id="WP_256401409.1">
    <property type="nucleotide sequence ID" value="NZ_JANHJR010000003.1"/>
</dbReference>
<accession>A0ABD6DM46</accession>
<keyword evidence="2" id="KW-0472">Membrane</keyword>
<organism evidence="3 4">
    <name type="scientific">Haloarchaeobius litoreus</name>
    <dbReference type="NCBI Taxonomy" id="755306"/>
    <lineage>
        <taxon>Archaea</taxon>
        <taxon>Methanobacteriati</taxon>
        <taxon>Methanobacteriota</taxon>
        <taxon>Stenosarchaea group</taxon>
        <taxon>Halobacteria</taxon>
        <taxon>Halobacteriales</taxon>
        <taxon>Halorubellaceae</taxon>
        <taxon>Haloarchaeobius</taxon>
    </lineage>
</organism>
<evidence type="ECO:0008006" key="5">
    <source>
        <dbReference type="Google" id="ProtNLM"/>
    </source>
</evidence>
<dbReference type="AlphaFoldDB" id="A0ABD6DM46"/>